<organism evidence="2 3">
    <name type="scientific">Stylophora pistillata</name>
    <name type="common">Smooth cauliflower coral</name>
    <dbReference type="NCBI Taxonomy" id="50429"/>
    <lineage>
        <taxon>Eukaryota</taxon>
        <taxon>Metazoa</taxon>
        <taxon>Cnidaria</taxon>
        <taxon>Anthozoa</taxon>
        <taxon>Hexacorallia</taxon>
        <taxon>Scleractinia</taxon>
        <taxon>Astrocoeniina</taxon>
        <taxon>Pocilloporidae</taxon>
        <taxon>Stylophora</taxon>
    </lineage>
</organism>
<dbReference type="InterPro" id="IPR001584">
    <property type="entry name" value="Integrase_cat-core"/>
</dbReference>
<dbReference type="EMBL" id="LSMT01000661">
    <property type="protein sequence ID" value="PFX15314.1"/>
    <property type="molecule type" value="Genomic_DNA"/>
</dbReference>
<dbReference type="AlphaFoldDB" id="A0A2B4RAE8"/>
<dbReference type="InterPro" id="IPR036397">
    <property type="entry name" value="RNaseH_sf"/>
</dbReference>
<proteinExistence type="predicted"/>
<evidence type="ECO:0000313" key="3">
    <source>
        <dbReference type="Proteomes" id="UP000225706"/>
    </source>
</evidence>
<feature type="domain" description="Integrase catalytic" evidence="1">
    <location>
        <begin position="45"/>
        <end position="239"/>
    </location>
</feature>
<dbReference type="OrthoDB" id="2686689at2759"/>
<dbReference type="PANTHER" id="PTHR46791:SF11">
    <property type="entry name" value="INTEGRASE CATALYTIC DOMAIN-CONTAINING PROTEIN"/>
    <property type="match status" value="1"/>
</dbReference>
<protein>
    <recommendedName>
        <fullName evidence="1">Integrase catalytic domain-containing protein</fullName>
    </recommendedName>
</protein>
<dbReference type="PANTHER" id="PTHR46791">
    <property type="entry name" value="EXPRESSED PROTEIN"/>
    <property type="match status" value="1"/>
</dbReference>
<dbReference type="InterPro" id="IPR012337">
    <property type="entry name" value="RNaseH-like_sf"/>
</dbReference>
<reference evidence="3" key="1">
    <citation type="journal article" date="2017" name="bioRxiv">
        <title>Comparative analysis of the genomes of Stylophora pistillata and Acropora digitifera provides evidence for extensive differences between species of corals.</title>
        <authorList>
            <person name="Voolstra C.R."/>
            <person name="Li Y."/>
            <person name="Liew Y.J."/>
            <person name="Baumgarten S."/>
            <person name="Zoccola D."/>
            <person name="Flot J.-F."/>
            <person name="Tambutte S."/>
            <person name="Allemand D."/>
            <person name="Aranda M."/>
        </authorList>
    </citation>
    <scope>NUCLEOTIDE SEQUENCE [LARGE SCALE GENOMIC DNA]</scope>
</reference>
<dbReference type="STRING" id="50429.A0A2B4RAE8"/>
<dbReference type="Pfam" id="PF24764">
    <property type="entry name" value="rva_4"/>
    <property type="match status" value="1"/>
</dbReference>
<dbReference type="GO" id="GO:0003676">
    <property type="term" value="F:nucleic acid binding"/>
    <property type="evidence" value="ECO:0007669"/>
    <property type="project" value="InterPro"/>
</dbReference>
<dbReference type="PROSITE" id="PS50994">
    <property type="entry name" value="INTEGRASE"/>
    <property type="match status" value="1"/>
</dbReference>
<evidence type="ECO:0000259" key="1">
    <source>
        <dbReference type="PROSITE" id="PS50994"/>
    </source>
</evidence>
<dbReference type="InterPro" id="IPR058913">
    <property type="entry name" value="Integrase_dom_put"/>
</dbReference>
<evidence type="ECO:0000313" key="2">
    <source>
        <dbReference type="EMBL" id="PFX15314.1"/>
    </source>
</evidence>
<gene>
    <name evidence="2" type="ORF">AWC38_SpisGene20469</name>
</gene>
<name>A0A2B4RAE8_STYPI</name>
<dbReference type="Proteomes" id="UP000225706">
    <property type="component" value="Unassembled WGS sequence"/>
</dbReference>
<dbReference type="GO" id="GO:0015074">
    <property type="term" value="P:DNA integration"/>
    <property type="evidence" value="ECO:0007669"/>
    <property type="project" value="InterPro"/>
</dbReference>
<dbReference type="Gene3D" id="3.30.420.10">
    <property type="entry name" value="Ribonuclease H-like superfamily/Ribonuclease H"/>
    <property type="match status" value="1"/>
</dbReference>
<sequence>MIGYLLARGYRVQEKHVRESIRRVDPEGVIERSISLNIIQRRRYFVPCPMALWHMDGHHKLVSGDFNFNAITFWWGFVTHAAIDGYSRKIMYLRCSTNNKADTVLRAFLEAVENFGLPSRIRADQGVENEDVARFMFHHPLRGPDRGSFTSGKGVRNQRIERLCRDLYVGVIYIYYEAFRYFEEQGLLQIDNEIHLYCLHYVFQPRINRHLEDFRSGRDCHPLSTERNRSPNQLWIEGPMRSENPLIGQDVTLYVKAEIDSYGIDMEGPVPFTTGSRDLLEIPPIYCPLHDTESNDMNQFIDPLSHSDCFGIDIYIRCVSFAGGRLALSN</sequence>
<comment type="caution">
    <text evidence="2">The sequence shown here is derived from an EMBL/GenBank/DDBJ whole genome shotgun (WGS) entry which is preliminary data.</text>
</comment>
<keyword evidence="3" id="KW-1185">Reference proteome</keyword>
<dbReference type="SUPFAM" id="SSF53098">
    <property type="entry name" value="Ribonuclease H-like"/>
    <property type="match status" value="1"/>
</dbReference>
<accession>A0A2B4RAE8</accession>